<dbReference type="InterPro" id="IPR001995">
    <property type="entry name" value="Peptidase_A2_cat"/>
</dbReference>
<dbReference type="PANTHER" id="PTHR46379:SF1">
    <property type="entry name" value="ZINC FINGER MYND DOMAIN-CONTAINING PROTEIN 11"/>
    <property type="match status" value="1"/>
</dbReference>
<dbReference type="Gene3D" id="3.30.40.10">
    <property type="entry name" value="Zinc/RING finger domain, C3HC4 (zinc finger)"/>
    <property type="match status" value="1"/>
</dbReference>
<dbReference type="GO" id="GO:0004190">
    <property type="term" value="F:aspartic-type endopeptidase activity"/>
    <property type="evidence" value="ECO:0007669"/>
    <property type="project" value="InterPro"/>
</dbReference>
<keyword evidence="7" id="KW-0378">Hydrolase</keyword>
<dbReference type="InterPro" id="IPR013083">
    <property type="entry name" value="Znf_RING/FYVE/PHD"/>
</dbReference>
<dbReference type="GO" id="GO:0006508">
    <property type="term" value="P:proteolysis"/>
    <property type="evidence" value="ECO:0007669"/>
    <property type="project" value="InterPro"/>
</dbReference>
<evidence type="ECO:0000259" key="15">
    <source>
        <dbReference type="PROSITE" id="PS50175"/>
    </source>
</evidence>
<keyword evidence="18" id="KW-1185">Reference proteome</keyword>
<protein>
    <submittedName>
        <fullName evidence="17">Uncharacterized protein</fullName>
    </submittedName>
</protein>
<feature type="domain" description="SAMD1-like winged helix (WH)" evidence="16">
    <location>
        <begin position="6"/>
        <end position="82"/>
    </location>
</feature>
<feature type="region of interest" description="Disordered" evidence="13">
    <location>
        <begin position="459"/>
        <end position="497"/>
    </location>
</feature>
<dbReference type="GO" id="GO:0003677">
    <property type="term" value="F:DNA binding"/>
    <property type="evidence" value="ECO:0007669"/>
    <property type="project" value="InterPro"/>
</dbReference>
<keyword evidence="5" id="KW-0479">Metal-binding</keyword>
<comment type="subcellular location">
    <subcellularLocation>
        <location evidence="1">Nucleus</location>
    </subcellularLocation>
</comment>
<evidence type="ECO:0000259" key="16">
    <source>
        <dbReference type="PROSITE" id="PS52014"/>
    </source>
</evidence>
<evidence type="ECO:0000256" key="6">
    <source>
        <dbReference type="ARBA" id="ARBA00022771"/>
    </source>
</evidence>
<dbReference type="GO" id="GO:0034243">
    <property type="term" value="P:regulation of transcription elongation by RNA polymerase II"/>
    <property type="evidence" value="ECO:0007669"/>
    <property type="project" value="InterPro"/>
</dbReference>
<dbReference type="SMART" id="SM00249">
    <property type="entry name" value="PHD"/>
    <property type="match status" value="1"/>
</dbReference>
<accession>A0A9W9ZVU2</accession>
<reference evidence="17" key="1">
    <citation type="submission" date="2023-01" db="EMBL/GenBank/DDBJ databases">
        <title>Genome assembly of the deep-sea coral Lophelia pertusa.</title>
        <authorList>
            <person name="Herrera S."/>
            <person name="Cordes E."/>
        </authorList>
    </citation>
    <scope>NUCLEOTIDE SEQUENCE</scope>
    <source>
        <strain evidence="17">USNM1676648</strain>
        <tissue evidence="17">Polyp</tissue>
    </source>
</reference>
<keyword evidence="6 12" id="KW-0863">Zinc-finger</keyword>
<dbReference type="InterPro" id="IPR011011">
    <property type="entry name" value="Znf_FYVE_PHD"/>
</dbReference>
<feature type="compositionally biased region" description="Low complexity" evidence="13">
    <location>
        <begin position="572"/>
        <end position="582"/>
    </location>
</feature>
<dbReference type="InterPro" id="IPR001965">
    <property type="entry name" value="Znf_PHD"/>
</dbReference>
<dbReference type="Proteomes" id="UP001163046">
    <property type="component" value="Unassembled WGS sequence"/>
</dbReference>
<dbReference type="GO" id="GO:0006325">
    <property type="term" value="P:chromatin organization"/>
    <property type="evidence" value="ECO:0007669"/>
    <property type="project" value="UniProtKB-KW"/>
</dbReference>
<dbReference type="PROSITE" id="PS52014">
    <property type="entry name" value="SAMD1_WH"/>
    <property type="match status" value="1"/>
</dbReference>
<dbReference type="InterPro" id="IPR019786">
    <property type="entry name" value="Zinc_finger_PHD-type_CS"/>
</dbReference>
<comment type="caution">
    <text evidence="17">The sequence shown here is derived from an EMBL/GenBank/DDBJ whole genome shotgun (WGS) entry which is preliminary data.</text>
</comment>
<keyword evidence="4" id="KW-0597">Phosphoprotein</keyword>
<name>A0A9W9ZVU2_9CNID</name>
<feature type="compositionally biased region" description="Pro residues" evidence="13">
    <location>
        <begin position="464"/>
        <end position="477"/>
    </location>
</feature>
<dbReference type="InterPro" id="IPR019787">
    <property type="entry name" value="Znf_PHD-finger"/>
</dbReference>
<feature type="compositionally biased region" description="Basic and acidic residues" evidence="13">
    <location>
        <begin position="586"/>
        <end position="596"/>
    </location>
</feature>
<evidence type="ECO:0000256" key="11">
    <source>
        <dbReference type="ARBA" id="ARBA00023242"/>
    </source>
</evidence>
<dbReference type="EMBL" id="MU825875">
    <property type="protein sequence ID" value="KAJ7386919.1"/>
    <property type="molecule type" value="Genomic_DNA"/>
</dbReference>
<keyword evidence="10" id="KW-0156">Chromatin regulator</keyword>
<keyword evidence="9" id="KW-0832">Ubl conjugation</keyword>
<dbReference type="Gene3D" id="2.40.70.10">
    <property type="entry name" value="Acid Proteases"/>
    <property type="match status" value="1"/>
</dbReference>
<dbReference type="Pfam" id="PF22938">
    <property type="entry name" value="Integrase_p58_C"/>
    <property type="match status" value="1"/>
</dbReference>
<dbReference type="GO" id="GO:0005634">
    <property type="term" value="C:nucleus"/>
    <property type="evidence" value="ECO:0007669"/>
    <property type="project" value="UniProtKB-SubCell"/>
</dbReference>
<dbReference type="GO" id="GO:0003714">
    <property type="term" value="F:transcription corepressor activity"/>
    <property type="evidence" value="ECO:0007669"/>
    <property type="project" value="InterPro"/>
</dbReference>
<keyword evidence="3" id="KW-1017">Isopeptide bond</keyword>
<dbReference type="InterPro" id="IPR047269">
    <property type="entry name" value="ZMY11"/>
</dbReference>
<keyword evidence="11" id="KW-0539">Nucleus</keyword>
<keyword evidence="2" id="KW-0678">Repressor</keyword>
<feature type="domain" description="Peptidase A2" evidence="15">
    <location>
        <begin position="388"/>
        <end position="403"/>
    </location>
</feature>
<evidence type="ECO:0000256" key="12">
    <source>
        <dbReference type="PROSITE-ProRule" id="PRU00146"/>
    </source>
</evidence>
<evidence type="ECO:0000313" key="17">
    <source>
        <dbReference type="EMBL" id="KAJ7386919.1"/>
    </source>
</evidence>
<dbReference type="SUPFAM" id="SSF50630">
    <property type="entry name" value="Acid proteases"/>
    <property type="match status" value="1"/>
</dbReference>
<dbReference type="InterPro" id="IPR054465">
    <property type="entry name" value="Integrase_p58-like_C"/>
</dbReference>
<evidence type="ECO:0000256" key="8">
    <source>
        <dbReference type="ARBA" id="ARBA00022833"/>
    </source>
</evidence>
<evidence type="ECO:0000256" key="13">
    <source>
        <dbReference type="SAM" id="MobiDB-lite"/>
    </source>
</evidence>
<feature type="domain" description="PHD-type" evidence="14">
    <location>
        <begin position="111"/>
        <end position="156"/>
    </location>
</feature>
<dbReference type="PROSITE" id="PS01359">
    <property type="entry name" value="ZF_PHD_1"/>
    <property type="match status" value="1"/>
</dbReference>
<dbReference type="PROSITE" id="PS00141">
    <property type="entry name" value="ASP_PROTEASE"/>
    <property type="match status" value="1"/>
</dbReference>
<evidence type="ECO:0000256" key="2">
    <source>
        <dbReference type="ARBA" id="ARBA00022491"/>
    </source>
</evidence>
<keyword evidence="8" id="KW-0862">Zinc</keyword>
<dbReference type="SUPFAM" id="SSF57903">
    <property type="entry name" value="FYVE/PHD zinc finger"/>
    <property type="match status" value="1"/>
</dbReference>
<dbReference type="PROSITE" id="PS50175">
    <property type="entry name" value="ASP_PROT_RETROV"/>
    <property type="match status" value="1"/>
</dbReference>
<evidence type="ECO:0000256" key="4">
    <source>
        <dbReference type="ARBA" id="ARBA00022553"/>
    </source>
</evidence>
<dbReference type="CDD" id="cd15538">
    <property type="entry name" value="PHD_PRKCBP1"/>
    <property type="match status" value="1"/>
</dbReference>
<sequence length="605" mass="67507">MAKFSIRRHSDPFFVLALKESIVKISAQKQCPNEGRIVRSVLQEFDWSKAEIVKQLKCAVKDGLIHEVTTFSSHGSTKGIPQTAYRILRKDDGDDEEIEIQKKRLTSNTHDWYCWDCHKAGEVIECDYCPRVFHRKCAHSGTVTNGKWKCPSCQGLAEQTYYSLPTDQTTTWATVERALTDRFHPKESRQVHISTLRAKSRRADEDLHQLRCDISRLVELAYPDDPPEILNRTARDFFVGALTPISLREKVLDLGPKTLDEALAAAQRYESNQKVLEKGSACVLTTSSGEEECASPASYSTFQTSFGPGSQQGTQEPPPWARELFQQQAEILQKLKNVPQGRQELSAGRREEHSISGKLEKGGAQPKVTPPGTSQGAFLDCEINGFKCQALLDTGAQATIISDVLYYRNRTRVRRKKFLKPWCGPWRVIKALSDVTYRIEEERRKPGKRRQRRVVHFNYLKPCHSPPQETPPPPPPSRELGAQMETTPVDSGGVEMVAGNDGQVQRAPVNSGELELEWLEIPASPVTECQPGAPEDSAVLIPASPDVGVPGSTDTGVPGSPVSEIPHPPEVPVESGPPVAEPSQKPTRERREPPWLRDYVRTVVC</sequence>
<dbReference type="InterPro" id="IPR001969">
    <property type="entry name" value="Aspartic_peptidase_AS"/>
</dbReference>
<evidence type="ECO:0000256" key="1">
    <source>
        <dbReference type="ARBA" id="ARBA00004123"/>
    </source>
</evidence>
<dbReference type="GO" id="GO:0008270">
    <property type="term" value="F:zinc ion binding"/>
    <property type="evidence" value="ECO:0007669"/>
    <property type="project" value="UniProtKB-KW"/>
</dbReference>
<feature type="region of interest" description="Disordered" evidence="13">
    <location>
        <begin position="341"/>
        <end position="370"/>
    </location>
</feature>
<dbReference type="InterPro" id="IPR044075">
    <property type="entry name" value="PRKCBP1_PHD"/>
</dbReference>
<dbReference type="AlphaFoldDB" id="A0A9W9ZVU2"/>
<evidence type="ECO:0000256" key="10">
    <source>
        <dbReference type="ARBA" id="ARBA00022853"/>
    </source>
</evidence>
<evidence type="ECO:0000313" key="18">
    <source>
        <dbReference type="Proteomes" id="UP001163046"/>
    </source>
</evidence>
<evidence type="ECO:0000259" key="14">
    <source>
        <dbReference type="PROSITE" id="PS50016"/>
    </source>
</evidence>
<dbReference type="GO" id="GO:0009966">
    <property type="term" value="P:regulation of signal transduction"/>
    <property type="evidence" value="ECO:0007669"/>
    <property type="project" value="TreeGrafter"/>
</dbReference>
<evidence type="ECO:0000256" key="7">
    <source>
        <dbReference type="ARBA" id="ARBA00022801"/>
    </source>
</evidence>
<feature type="region of interest" description="Disordered" evidence="13">
    <location>
        <begin position="529"/>
        <end position="596"/>
    </location>
</feature>
<dbReference type="PROSITE" id="PS50016">
    <property type="entry name" value="ZF_PHD_2"/>
    <property type="match status" value="1"/>
</dbReference>
<evidence type="ECO:0000256" key="3">
    <source>
        <dbReference type="ARBA" id="ARBA00022499"/>
    </source>
</evidence>
<dbReference type="InterPro" id="IPR048589">
    <property type="entry name" value="SAMD1-like_WH"/>
</dbReference>
<evidence type="ECO:0000256" key="9">
    <source>
        <dbReference type="ARBA" id="ARBA00022843"/>
    </source>
</evidence>
<dbReference type="Pfam" id="PF21524">
    <property type="entry name" value="SAMD1_WH"/>
    <property type="match status" value="1"/>
</dbReference>
<evidence type="ECO:0000256" key="5">
    <source>
        <dbReference type="ARBA" id="ARBA00022723"/>
    </source>
</evidence>
<dbReference type="InterPro" id="IPR021109">
    <property type="entry name" value="Peptidase_aspartic_dom_sf"/>
</dbReference>
<proteinExistence type="predicted"/>
<dbReference type="OrthoDB" id="6272564at2759"/>
<gene>
    <name evidence="17" type="ORF">OS493_006954</name>
</gene>
<organism evidence="17 18">
    <name type="scientific">Desmophyllum pertusum</name>
    <dbReference type="NCBI Taxonomy" id="174260"/>
    <lineage>
        <taxon>Eukaryota</taxon>
        <taxon>Metazoa</taxon>
        <taxon>Cnidaria</taxon>
        <taxon>Anthozoa</taxon>
        <taxon>Hexacorallia</taxon>
        <taxon>Scleractinia</taxon>
        <taxon>Caryophylliina</taxon>
        <taxon>Caryophylliidae</taxon>
        <taxon>Desmophyllum</taxon>
    </lineage>
</organism>
<feature type="compositionally biased region" description="Basic and acidic residues" evidence="13">
    <location>
        <begin position="347"/>
        <end position="361"/>
    </location>
</feature>
<dbReference type="PANTHER" id="PTHR46379">
    <property type="entry name" value="ZINC FINGER MYND DOMAIN-CONTAINING"/>
    <property type="match status" value="1"/>
</dbReference>